<keyword evidence="1 3" id="KW-0238">DNA-binding</keyword>
<name>A0A2V3U9A3_9HYPH</name>
<accession>A0A2V3U9A3</accession>
<dbReference type="InterPro" id="IPR047057">
    <property type="entry name" value="MerR_fam"/>
</dbReference>
<sequence length="152" mass="16761">MATTTLERAYSIGKVSEATGCKVETIRFYEQIGLLPEPERTEGKQRRYLASHIDRLRFILHARDLGFSVEAVRELLKLAADPSAPCEQADEIARAQLAAVRAKIARLMDLAEELERVADGCHGGRIADCRVIEVLAEHGACSHGGARYDDGR</sequence>
<dbReference type="GO" id="GO:0003700">
    <property type="term" value="F:DNA-binding transcription factor activity"/>
    <property type="evidence" value="ECO:0007669"/>
    <property type="project" value="InterPro"/>
</dbReference>
<proteinExistence type="predicted"/>
<dbReference type="Gene3D" id="1.10.1660.10">
    <property type="match status" value="1"/>
</dbReference>
<reference evidence="3 4" key="1">
    <citation type="submission" date="2018-05" db="EMBL/GenBank/DDBJ databases">
        <title>Genomic Encyclopedia of Type Strains, Phase IV (KMG-IV): sequencing the most valuable type-strain genomes for metagenomic binning, comparative biology and taxonomic classification.</title>
        <authorList>
            <person name="Goeker M."/>
        </authorList>
    </citation>
    <scope>NUCLEOTIDE SEQUENCE [LARGE SCALE GENOMIC DNA]</scope>
    <source>
        <strain evidence="3 4">DSM 6462</strain>
    </source>
</reference>
<dbReference type="RefSeq" id="WP_110374696.1">
    <property type="nucleotide sequence ID" value="NZ_JAHBRY010000001.1"/>
</dbReference>
<dbReference type="InterPro" id="IPR000551">
    <property type="entry name" value="MerR-type_HTH_dom"/>
</dbReference>
<dbReference type="CDD" id="cd04785">
    <property type="entry name" value="HTH_CadR-PbrR-like"/>
    <property type="match status" value="1"/>
</dbReference>
<dbReference type="PANTHER" id="PTHR30204">
    <property type="entry name" value="REDOX-CYCLING DRUG-SENSING TRANSCRIPTIONAL ACTIVATOR SOXR"/>
    <property type="match status" value="1"/>
</dbReference>
<dbReference type="PRINTS" id="PR00040">
    <property type="entry name" value="HTHMERR"/>
</dbReference>
<keyword evidence="4" id="KW-1185">Reference proteome</keyword>
<evidence type="ECO:0000256" key="1">
    <source>
        <dbReference type="ARBA" id="ARBA00023125"/>
    </source>
</evidence>
<evidence type="ECO:0000313" key="4">
    <source>
        <dbReference type="Proteomes" id="UP000248021"/>
    </source>
</evidence>
<protein>
    <submittedName>
        <fullName evidence="3">DNA-binding transcriptional MerR regulator</fullName>
    </submittedName>
</protein>
<dbReference type="Pfam" id="PF13411">
    <property type="entry name" value="MerR_1"/>
    <property type="match status" value="1"/>
</dbReference>
<dbReference type="OrthoDB" id="9802944at2"/>
<dbReference type="EMBL" id="QJJK01000004">
    <property type="protein sequence ID" value="PXW60386.1"/>
    <property type="molecule type" value="Genomic_DNA"/>
</dbReference>
<evidence type="ECO:0000259" key="2">
    <source>
        <dbReference type="PROSITE" id="PS50937"/>
    </source>
</evidence>
<dbReference type="InterPro" id="IPR009061">
    <property type="entry name" value="DNA-bd_dom_put_sf"/>
</dbReference>
<dbReference type="GO" id="GO:0003677">
    <property type="term" value="F:DNA binding"/>
    <property type="evidence" value="ECO:0007669"/>
    <property type="project" value="UniProtKB-KW"/>
</dbReference>
<dbReference type="PROSITE" id="PS00552">
    <property type="entry name" value="HTH_MERR_1"/>
    <property type="match status" value="1"/>
</dbReference>
<dbReference type="AlphaFoldDB" id="A0A2V3U9A3"/>
<dbReference type="Proteomes" id="UP000248021">
    <property type="component" value="Unassembled WGS sequence"/>
</dbReference>
<gene>
    <name evidence="3" type="ORF">C7450_104441</name>
</gene>
<dbReference type="PANTHER" id="PTHR30204:SF92">
    <property type="entry name" value="HTH-TYPE TRANSCRIPTIONAL REGULATOR ZNTR"/>
    <property type="match status" value="1"/>
</dbReference>
<dbReference type="SMART" id="SM00422">
    <property type="entry name" value="HTH_MERR"/>
    <property type="match status" value="1"/>
</dbReference>
<evidence type="ECO:0000313" key="3">
    <source>
        <dbReference type="EMBL" id="PXW60386.1"/>
    </source>
</evidence>
<comment type="caution">
    <text evidence="3">The sequence shown here is derived from an EMBL/GenBank/DDBJ whole genome shotgun (WGS) entry which is preliminary data.</text>
</comment>
<organism evidence="3 4">
    <name type="scientific">Chelatococcus asaccharovorans</name>
    <dbReference type="NCBI Taxonomy" id="28210"/>
    <lineage>
        <taxon>Bacteria</taxon>
        <taxon>Pseudomonadati</taxon>
        <taxon>Pseudomonadota</taxon>
        <taxon>Alphaproteobacteria</taxon>
        <taxon>Hyphomicrobiales</taxon>
        <taxon>Chelatococcaceae</taxon>
        <taxon>Chelatococcus</taxon>
    </lineage>
</organism>
<dbReference type="PROSITE" id="PS50937">
    <property type="entry name" value="HTH_MERR_2"/>
    <property type="match status" value="1"/>
</dbReference>
<feature type="domain" description="HTH merR-type" evidence="2">
    <location>
        <begin position="9"/>
        <end position="78"/>
    </location>
</feature>
<dbReference type="SUPFAM" id="SSF46955">
    <property type="entry name" value="Putative DNA-binding domain"/>
    <property type="match status" value="1"/>
</dbReference>